<dbReference type="PANTHER" id="PTHR37292:SF2">
    <property type="entry name" value="DUF262 DOMAIN-CONTAINING PROTEIN"/>
    <property type="match status" value="1"/>
</dbReference>
<dbReference type="InterPro" id="IPR004919">
    <property type="entry name" value="GmrSD_N"/>
</dbReference>
<dbReference type="Proteomes" id="UP001215503">
    <property type="component" value="Unassembled WGS sequence"/>
</dbReference>
<gene>
    <name evidence="3" type="ORF">P2G67_09040</name>
</gene>
<accession>A0ABT5YML7</accession>
<proteinExistence type="predicted"/>
<evidence type="ECO:0000256" key="1">
    <source>
        <dbReference type="SAM" id="MobiDB-lite"/>
    </source>
</evidence>
<name>A0ABT5YML7_9PROT</name>
<reference evidence="3 4" key="1">
    <citation type="submission" date="2023-03" db="EMBL/GenBank/DDBJ databases">
        <title>Fodinicurvata sp. CAU 1616 isolated from sea sendiment.</title>
        <authorList>
            <person name="Kim W."/>
        </authorList>
    </citation>
    <scope>NUCLEOTIDE SEQUENCE [LARGE SCALE GENOMIC DNA]</scope>
    <source>
        <strain evidence="3 4">CAU 1616</strain>
    </source>
</reference>
<feature type="domain" description="GmrSD restriction endonucleases N-terminal" evidence="2">
    <location>
        <begin position="10"/>
        <end position="258"/>
    </location>
</feature>
<sequence length="629" mass="71707">MSFDTTKTSLKDLLGQVDAGKLQLPEFQRDYVWDEDGVRSLLASIAKGFPVGALLTLERGGSVEFKPRGLRGTPYEHKPDEEQPVPETLLLDGQQRMTSLYQAIYSRKPAEVRTPKGKKVQRYFYLDVVAALEGADFEEAIFTLPPDRREKGAFGKPDGIDASSPELEFANLLFPLNQTLDPQNWIFDCLGYWMGRQEDRRDMLNELRNSILDNIRDYQMPVIRLSKDNSREAVCTVFEKVNVGGKKLDAFELVTAIYAADRFNLREDWFGNPREHLVGRLEKMRGNTPKDGVFADLANTDFLQACTVLHTMDLNEEALAEGKTGKAVPAISCRREVMLGLPLLAYRKHADNVQQGFVEAAKFLNSQKIVWGRDVPYPPQMVALAAFFARYGFKLSAPQREKLRHWYWSGVLGEYYGSATETKIARDVPQLIEWMEDDKAEPRTVWDTYFQMDRLDSLRMRLSAAYKGLHALLMREGCEDFISGQPVDLMTVYSNPMDIHHIFPRKWCEEKGLNPNDYNSIVNKTALSAATNREIGGDAPSDYLERIERKYKFTPEQLDAILRTHLIEPELLRADDFEGFYVARKEALAELAQRAQGKAVLREDDEEEGLPDEELAEQEAQENMQEAAE</sequence>
<feature type="region of interest" description="Disordered" evidence="1">
    <location>
        <begin position="595"/>
        <end position="629"/>
    </location>
</feature>
<dbReference type="Pfam" id="PF03235">
    <property type="entry name" value="GmrSD_N"/>
    <property type="match status" value="1"/>
</dbReference>
<dbReference type="EMBL" id="JARHUD010000005">
    <property type="protein sequence ID" value="MDF2096119.1"/>
    <property type="molecule type" value="Genomic_DNA"/>
</dbReference>
<comment type="caution">
    <text evidence="3">The sequence shown here is derived from an EMBL/GenBank/DDBJ whole genome shotgun (WGS) entry which is preliminary data.</text>
</comment>
<evidence type="ECO:0000313" key="3">
    <source>
        <dbReference type="EMBL" id="MDF2096119.1"/>
    </source>
</evidence>
<organism evidence="3 4">
    <name type="scientific">Aquibaculum arenosum</name>
    <dbReference type="NCBI Taxonomy" id="3032591"/>
    <lineage>
        <taxon>Bacteria</taxon>
        <taxon>Pseudomonadati</taxon>
        <taxon>Pseudomonadota</taxon>
        <taxon>Alphaproteobacteria</taxon>
        <taxon>Rhodospirillales</taxon>
        <taxon>Rhodovibrionaceae</taxon>
        <taxon>Aquibaculum</taxon>
    </lineage>
</organism>
<dbReference type="PANTHER" id="PTHR37292">
    <property type="entry name" value="VNG6097C"/>
    <property type="match status" value="1"/>
</dbReference>
<evidence type="ECO:0000313" key="4">
    <source>
        <dbReference type="Proteomes" id="UP001215503"/>
    </source>
</evidence>
<dbReference type="RefSeq" id="WP_275822230.1">
    <property type="nucleotide sequence ID" value="NZ_JARHUD010000005.1"/>
</dbReference>
<protein>
    <submittedName>
        <fullName evidence="3">DUF262 domain-containing protein</fullName>
    </submittedName>
</protein>
<keyword evidence="4" id="KW-1185">Reference proteome</keyword>
<evidence type="ECO:0000259" key="2">
    <source>
        <dbReference type="Pfam" id="PF03235"/>
    </source>
</evidence>
<feature type="compositionally biased region" description="Acidic residues" evidence="1">
    <location>
        <begin position="603"/>
        <end position="620"/>
    </location>
</feature>